<name>A0A1Y1Y3M6_9FUNG</name>
<evidence type="ECO:0000313" key="1">
    <source>
        <dbReference type="EMBL" id="ORX92579.1"/>
    </source>
</evidence>
<dbReference type="InParanoid" id="A0A1Y1Y3M6"/>
<proteinExistence type="predicted"/>
<dbReference type="EMBL" id="MCFE01000269">
    <property type="protein sequence ID" value="ORX92579.1"/>
    <property type="molecule type" value="Genomic_DNA"/>
</dbReference>
<sequence length="248" mass="28494">MSTDLRNRLFGQFYLDWRRDQDSSARDFIGFVEEQGRELDLWQTLSQLPTEAAFDIGKQLAKQRPEWTPKLVDLQARQIMSMVWKKHDSLKIESMIESLRALVVAFAAKHVVQSILDTLASFIKQLRCTSAENLSSRKGETLEWSSKVNFHSYASVIPDVKYPKHIKDAKVHTLSRDRILQRIAISFSEMDCCPCRTPGCQRSFLGLLIREMLPFITSLLPMTPESHQPGQRLLSALRYVSKASEEYG</sequence>
<evidence type="ECO:0000313" key="2">
    <source>
        <dbReference type="Proteomes" id="UP000193498"/>
    </source>
</evidence>
<dbReference type="AlphaFoldDB" id="A0A1Y1Y3M6"/>
<organism evidence="1 2">
    <name type="scientific">Basidiobolus meristosporus CBS 931.73</name>
    <dbReference type="NCBI Taxonomy" id="1314790"/>
    <lineage>
        <taxon>Eukaryota</taxon>
        <taxon>Fungi</taxon>
        <taxon>Fungi incertae sedis</taxon>
        <taxon>Zoopagomycota</taxon>
        <taxon>Entomophthoromycotina</taxon>
        <taxon>Basidiobolomycetes</taxon>
        <taxon>Basidiobolales</taxon>
        <taxon>Basidiobolaceae</taxon>
        <taxon>Basidiobolus</taxon>
    </lineage>
</organism>
<keyword evidence="2" id="KW-1185">Reference proteome</keyword>
<gene>
    <name evidence="1" type="ORF">K493DRAFT_42201</name>
</gene>
<accession>A0A1Y1Y3M6</accession>
<reference evidence="1 2" key="1">
    <citation type="submission" date="2016-07" db="EMBL/GenBank/DDBJ databases">
        <title>Pervasive Adenine N6-methylation of Active Genes in Fungi.</title>
        <authorList>
            <consortium name="DOE Joint Genome Institute"/>
            <person name="Mondo S.J."/>
            <person name="Dannebaum R.O."/>
            <person name="Kuo R.C."/>
            <person name="Labutti K."/>
            <person name="Haridas S."/>
            <person name="Kuo A."/>
            <person name="Salamov A."/>
            <person name="Ahrendt S.R."/>
            <person name="Lipzen A."/>
            <person name="Sullivan W."/>
            <person name="Andreopoulos W.B."/>
            <person name="Clum A."/>
            <person name="Lindquist E."/>
            <person name="Daum C."/>
            <person name="Ramamoorthy G.K."/>
            <person name="Gryganskyi A."/>
            <person name="Culley D."/>
            <person name="Magnuson J.K."/>
            <person name="James T.Y."/>
            <person name="O'Malley M.A."/>
            <person name="Stajich J.E."/>
            <person name="Spatafora J.W."/>
            <person name="Visel A."/>
            <person name="Grigoriev I.V."/>
        </authorList>
    </citation>
    <scope>NUCLEOTIDE SEQUENCE [LARGE SCALE GENOMIC DNA]</scope>
    <source>
        <strain evidence="1 2">CBS 931.73</strain>
    </source>
</reference>
<protein>
    <submittedName>
        <fullName evidence="1">Uncharacterized protein</fullName>
    </submittedName>
</protein>
<dbReference type="Proteomes" id="UP000193498">
    <property type="component" value="Unassembled WGS sequence"/>
</dbReference>
<comment type="caution">
    <text evidence="1">The sequence shown here is derived from an EMBL/GenBank/DDBJ whole genome shotgun (WGS) entry which is preliminary data.</text>
</comment>